<dbReference type="PIRSF" id="PIRSF001217">
    <property type="entry name" value="Protease_4_SppA"/>
    <property type="match status" value="1"/>
</dbReference>
<dbReference type="InterPro" id="IPR004634">
    <property type="entry name" value="Pept_S49_pIV"/>
</dbReference>
<feature type="domain" description="Peptidase S49" evidence="5">
    <location>
        <begin position="126"/>
        <end position="279"/>
    </location>
</feature>
<dbReference type="InterPro" id="IPR047217">
    <property type="entry name" value="S49_SppA_67K_type_N"/>
</dbReference>
<dbReference type="InterPro" id="IPR002142">
    <property type="entry name" value="Peptidase_S49"/>
</dbReference>
<accession>A0ABU8RQE6</accession>
<keyword evidence="2" id="KW-0645">Protease</keyword>
<keyword evidence="3 6" id="KW-0378">Hydrolase</keyword>
<comment type="similarity">
    <text evidence="1">Belongs to the peptidase S49 family.</text>
</comment>
<proteinExistence type="inferred from homology"/>
<keyword evidence="4" id="KW-0720">Serine protease</keyword>
<evidence type="ECO:0000256" key="2">
    <source>
        <dbReference type="ARBA" id="ARBA00022670"/>
    </source>
</evidence>
<dbReference type="Proteomes" id="UP001361239">
    <property type="component" value="Unassembled WGS sequence"/>
</dbReference>
<dbReference type="GO" id="GO:0016787">
    <property type="term" value="F:hydrolase activity"/>
    <property type="evidence" value="ECO:0007669"/>
    <property type="project" value="UniProtKB-KW"/>
</dbReference>
<dbReference type="InterPro" id="IPR047272">
    <property type="entry name" value="S49_SppA_C"/>
</dbReference>
<dbReference type="PANTHER" id="PTHR33209:SF1">
    <property type="entry name" value="PEPTIDASE S49 DOMAIN-CONTAINING PROTEIN"/>
    <property type="match status" value="1"/>
</dbReference>
<sequence>MAFARKVWKLLVAIKDGLALLFLILFFLAIYAALTSRPNIGQVQNGALLLKLDGAIVEEPAVSDPIQQLVTRQAPTGEYRARDVVRALRLAAKDDRIKAVVFDLSRFTGAGFVHLHDIGQAMDEVRAAKKPILTYATLYADDGVLIAAHASEVWVNPLGGALVMGPGGNQLFYGGLLERLKITAHVFRVGTYKSAVEPFIRNDMSPESRDAAQALYGALWENWKADVAKARPKANLALVGSDPVGWVRASGGDVAKAALAAGLVDKLGDEVEFGQRVAQIVGQNKLDPGPGHFAHTPLKTWLAANKVQQPGKAIGVVTIAGEIVDGDAGPGTAGGERIAKLLDEAQKKDFAALVVRVDSPGGTITGAEQIRAAIQRYKARKIPIVVSMANLAASGGYWVATPAERIFAEPGTITGSIGVFAVIPSFERALSEWGVSADGVKTTPLSGQPDPVGGLSADVSAMLQANVESSYGRFIGLVGAARRKTPEEVDAIGQGRVWDGGTARQNGLVDAFGGLDEALAYAAKAAKLSEWHAVYLGDTPDQWTSLLQRLGGHDDDSAPPAEARDFAAALAQRQLGLVGHALAGAERLVGTRGVQAYCLECPAPGARQPIKGDLSLLARAARLLELD</sequence>
<keyword evidence="7" id="KW-1185">Reference proteome</keyword>
<name>A0ABU8RQE6_9SPHN</name>
<dbReference type="InterPro" id="IPR029045">
    <property type="entry name" value="ClpP/crotonase-like_dom_sf"/>
</dbReference>
<organism evidence="6 7">
    <name type="scientific">Novosphingobium anseongense</name>
    <dbReference type="NCBI Taxonomy" id="3133436"/>
    <lineage>
        <taxon>Bacteria</taxon>
        <taxon>Pseudomonadati</taxon>
        <taxon>Pseudomonadota</taxon>
        <taxon>Alphaproteobacteria</taxon>
        <taxon>Sphingomonadales</taxon>
        <taxon>Sphingomonadaceae</taxon>
        <taxon>Novosphingobium</taxon>
    </lineage>
</organism>
<evidence type="ECO:0000313" key="7">
    <source>
        <dbReference type="Proteomes" id="UP001361239"/>
    </source>
</evidence>
<dbReference type="EC" id="3.4.21.-" evidence="6"/>
<gene>
    <name evidence="6" type="primary">sppA</name>
    <name evidence="6" type="ORF">WG901_01110</name>
</gene>
<dbReference type="Gene3D" id="3.90.226.10">
    <property type="entry name" value="2-enoyl-CoA Hydratase, Chain A, domain 1"/>
    <property type="match status" value="3"/>
</dbReference>
<dbReference type="CDD" id="cd07018">
    <property type="entry name" value="S49_SppA_67K_type"/>
    <property type="match status" value="1"/>
</dbReference>
<evidence type="ECO:0000313" key="6">
    <source>
        <dbReference type="EMBL" id="MEJ5975218.1"/>
    </source>
</evidence>
<dbReference type="Pfam" id="PF01343">
    <property type="entry name" value="Peptidase_S49"/>
    <property type="match status" value="2"/>
</dbReference>
<comment type="caution">
    <text evidence="6">The sequence shown here is derived from an EMBL/GenBank/DDBJ whole genome shotgun (WGS) entry which is preliminary data.</text>
</comment>
<evidence type="ECO:0000256" key="4">
    <source>
        <dbReference type="ARBA" id="ARBA00022825"/>
    </source>
</evidence>
<dbReference type="CDD" id="cd07023">
    <property type="entry name" value="S49_Sppa_N_C"/>
    <property type="match status" value="1"/>
</dbReference>
<dbReference type="Gene3D" id="6.20.330.10">
    <property type="match status" value="1"/>
</dbReference>
<reference evidence="6 7" key="1">
    <citation type="submission" date="2024-03" db="EMBL/GenBank/DDBJ databases">
        <authorList>
            <person name="Jo J.-H."/>
        </authorList>
    </citation>
    <scope>NUCLEOTIDE SEQUENCE [LARGE SCALE GENOMIC DNA]</scope>
    <source>
        <strain evidence="6 7">PS1R-30</strain>
    </source>
</reference>
<dbReference type="SUPFAM" id="SSF52096">
    <property type="entry name" value="ClpP/crotonase"/>
    <property type="match status" value="2"/>
</dbReference>
<feature type="domain" description="Peptidase S49" evidence="5">
    <location>
        <begin position="378"/>
        <end position="528"/>
    </location>
</feature>
<dbReference type="NCBIfam" id="TIGR00705">
    <property type="entry name" value="SppA_67K"/>
    <property type="match status" value="1"/>
</dbReference>
<evidence type="ECO:0000259" key="5">
    <source>
        <dbReference type="Pfam" id="PF01343"/>
    </source>
</evidence>
<protein>
    <submittedName>
        <fullName evidence="6">Signal peptide peptidase SppA</fullName>
        <ecNumber evidence="6">3.4.21.-</ecNumber>
    </submittedName>
</protein>
<dbReference type="EMBL" id="JBBHJZ010000001">
    <property type="protein sequence ID" value="MEJ5975218.1"/>
    <property type="molecule type" value="Genomic_DNA"/>
</dbReference>
<dbReference type="PANTHER" id="PTHR33209">
    <property type="entry name" value="PROTEASE 4"/>
    <property type="match status" value="1"/>
</dbReference>
<dbReference type="RefSeq" id="WP_339585184.1">
    <property type="nucleotide sequence ID" value="NZ_JBBHJZ010000001.1"/>
</dbReference>
<evidence type="ECO:0000256" key="1">
    <source>
        <dbReference type="ARBA" id="ARBA00008683"/>
    </source>
</evidence>
<evidence type="ECO:0000256" key="3">
    <source>
        <dbReference type="ARBA" id="ARBA00022801"/>
    </source>
</evidence>